<evidence type="ECO:0000313" key="3">
    <source>
        <dbReference type="EMBL" id="PCH38574.1"/>
    </source>
</evidence>
<dbReference type="EMBL" id="KB467942">
    <property type="protein sequence ID" value="PCH38574.1"/>
    <property type="molecule type" value="Genomic_DNA"/>
</dbReference>
<dbReference type="GO" id="GO:0055088">
    <property type="term" value="P:lipid homeostasis"/>
    <property type="evidence" value="ECO:0007669"/>
    <property type="project" value="InterPro"/>
</dbReference>
<keyword evidence="1" id="KW-0812">Transmembrane</keyword>
<proteinExistence type="predicted"/>
<keyword evidence="1" id="KW-0472">Membrane</keyword>
<accession>A0A2H3JPL1</accession>
<organism evidence="3 4">
    <name type="scientific">Wolfiporia cocos (strain MD-104)</name>
    <name type="common">Brown rot fungus</name>
    <dbReference type="NCBI Taxonomy" id="742152"/>
    <lineage>
        <taxon>Eukaryota</taxon>
        <taxon>Fungi</taxon>
        <taxon>Dikarya</taxon>
        <taxon>Basidiomycota</taxon>
        <taxon>Agaricomycotina</taxon>
        <taxon>Agaricomycetes</taxon>
        <taxon>Polyporales</taxon>
        <taxon>Phaeolaceae</taxon>
        <taxon>Wolfiporia</taxon>
    </lineage>
</organism>
<keyword evidence="1" id="KW-1133">Transmembrane helix</keyword>
<feature type="transmembrane region" description="Helical" evidence="1">
    <location>
        <begin position="67"/>
        <end position="85"/>
    </location>
</feature>
<dbReference type="PANTHER" id="PTHR38409:SF1">
    <property type="entry name" value="MITOCHONDRIAL ADAPTER PROTEIN MCP1"/>
    <property type="match status" value="1"/>
</dbReference>
<gene>
    <name evidence="3" type="ORF">WOLCODRAFT_136346</name>
</gene>
<dbReference type="InterPro" id="IPR039960">
    <property type="entry name" value="MCP1"/>
</dbReference>
<dbReference type="AlphaFoldDB" id="A0A2H3JPL1"/>
<name>A0A2H3JPL1_WOLCO</name>
<dbReference type="GO" id="GO:0016020">
    <property type="term" value="C:membrane"/>
    <property type="evidence" value="ECO:0007669"/>
    <property type="project" value="InterPro"/>
</dbReference>
<sequence length="245" mass="26241">MTDVPKDERPPRTKGWRRIAVAVLTTLSHGTAPLITTFVLIHLAAPVLAIVGGSSLASQTMLLGREYYQTALGEPFLLFAPLLLHPLTSTLRRVLAPHLARPLPNSFTLAGYAASFSIVGHVLANRVFPMDPAPPVLAVGPAELDFEFVKLAVQTWPVRTVVAYTGLVAAVVWHATQGMAIMWNRYLRAALGGVSVGARKTALVTAGVLLTVYTSLYVLANEPPMVLASTAARFHAALIKSPMFA</sequence>
<dbReference type="OrthoDB" id="10259513at2759"/>
<feature type="transmembrane region" description="Helical" evidence="1">
    <location>
        <begin position="202"/>
        <end position="220"/>
    </location>
</feature>
<feature type="transmembrane region" description="Helical" evidence="1">
    <location>
        <begin position="21"/>
        <end position="47"/>
    </location>
</feature>
<feature type="transmembrane region" description="Helical" evidence="1">
    <location>
        <begin position="106"/>
        <end position="124"/>
    </location>
</feature>
<evidence type="ECO:0000313" key="4">
    <source>
        <dbReference type="Proteomes" id="UP000218811"/>
    </source>
</evidence>
<feature type="domain" description="Mitochondrial adapter protein MCP1 transmembrane" evidence="2">
    <location>
        <begin position="119"/>
        <end position="187"/>
    </location>
</feature>
<evidence type="ECO:0000259" key="2">
    <source>
        <dbReference type="Pfam" id="PF07950"/>
    </source>
</evidence>
<dbReference type="InterPro" id="IPR012472">
    <property type="entry name" value="MCP1_TM"/>
</dbReference>
<dbReference type="OMA" id="WPWRSWL"/>
<keyword evidence="4" id="KW-1185">Reference proteome</keyword>
<dbReference type="InterPro" id="IPR034804">
    <property type="entry name" value="SQR/QFR_C/D"/>
</dbReference>
<feature type="transmembrane region" description="Helical" evidence="1">
    <location>
        <begin position="161"/>
        <end position="181"/>
    </location>
</feature>
<dbReference type="Proteomes" id="UP000218811">
    <property type="component" value="Unassembled WGS sequence"/>
</dbReference>
<reference evidence="3 4" key="1">
    <citation type="journal article" date="2012" name="Science">
        <title>The Paleozoic origin of enzymatic lignin decomposition reconstructed from 31 fungal genomes.</title>
        <authorList>
            <person name="Floudas D."/>
            <person name="Binder M."/>
            <person name="Riley R."/>
            <person name="Barry K."/>
            <person name="Blanchette R.A."/>
            <person name="Henrissat B."/>
            <person name="Martinez A.T."/>
            <person name="Otillar R."/>
            <person name="Spatafora J.W."/>
            <person name="Yadav J.S."/>
            <person name="Aerts A."/>
            <person name="Benoit I."/>
            <person name="Boyd A."/>
            <person name="Carlson A."/>
            <person name="Copeland A."/>
            <person name="Coutinho P.M."/>
            <person name="de Vries R.P."/>
            <person name="Ferreira P."/>
            <person name="Findley K."/>
            <person name="Foster B."/>
            <person name="Gaskell J."/>
            <person name="Glotzer D."/>
            <person name="Gorecki P."/>
            <person name="Heitman J."/>
            <person name="Hesse C."/>
            <person name="Hori C."/>
            <person name="Igarashi K."/>
            <person name="Jurgens J.A."/>
            <person name="Kallen N."/>
            <person name="Kersten P."/>
            <person name="Kohler A."/>
            <person name="Kuees U."/>
            <person name="Kumar T.K.A."/>
            <person name="Kuo A."/>
            <person name="LaButti K."/>
            <person name="Larrondo L.F."/>
            <person name="Lindquist E."/>
            <person name="Ling A."/>
            <person name="Lombard V."/>
            <person name="Lucas S."/>
            <person name="Lundell T."/>
            <person name="Martin R."/>
            <person name="McLaughlin D.J."/>
            <person name="Morgenstern I."/>
            <person name="Morin E."/>
            <person name="Murat C."/>
            <person name="Nagy L.G."/>
            <person name="Nolan M."/>
            <person name="Ohm R.A."/>
            <person name="Patyshakuliyeva A."/>
            <person name="Rokas A."/>
            <person name="Ruiz-Duenas F.J."/>
            <person name="Sabat G."/>
            <person name="Salamov A."/>
            <person name="Samejima M."/>
            <person name="Schmutz J."/>
            <person name="Slot J.C."/>
            <person name="St John F."/>
            <person name="Stenlid J."/>
            <person name="Sun H."/>
            <person name="Sun S."/>
            <person name="Syed K."/>
            <person name="Tsang A."/>
            <person name="Wiebenga A."/>
            <person name="Young D."/>
            <person name="Pisabarro A."/>
            <person name="Eastwood D.C."/>
            <person name="Martin F."/>
            <person name="Cullen D."/>
            <person name="Grigoriev I.V."/>
            <person name="Hibbett D.S."/>
        </authorList>
    </citation>
    <scope>NUCLEOTIDE SEQUENCE [LARGE SCALE GENOMIC DNA]</scope>
    <source>
        <strain evidence="3 4">MD-104</strain>
    </source>
</reference>
<protein>
    <recommendedName>
        <fullName evidence="2">Mitochondrial adapter protein MCP1 transmembrane domain-containing protein</fullName>
    </recommendedName>
</protein>
<evidence type="ECO:0000256" key="1">
    <source>
        <dbReference type="SAM" id="Phobius"/>
    </source>
</evidence>
<dbReference type="SUPFAM" id="SSF81343">
    <property type="entry name" value="Fumarate reductase respiratory complex transmembrane subunits"/>
    <property type="match status" value="1"/>
</dbReference>
<dbReference type="PANTHER" id="PTHR38409">
    <property type="entry name" value="MDM10-COMPLEMENTING PROTEIN 1"/>
    <property type="match status" value="1"/>
</dbReference>
<dbReference type="Pfam" id="PF07950">
    <property type="entry name" value="MCP1_TM"/>
    <property type="match status" value="1"/>
</dbReference>